<dbReference type="Gene3D" id="1.20.1250.20">
    <property type="entry name" value="MFS general substrate transporter like domains"/>
    <property type="match status" value="1"/>
</dbReference>
<sequence length="531" mass="55267">MASTVSLTSGRLDLRARLVIAALMLGLFISALDFMIMTVALRTIADQLGGLSFQGWATSSYVIASTITAPLYGRLADRFGGRRIYMAALGLFLSGSALCALSGSMLDLALWRAVKGLGGGGLMTLALTIMADMLSPELRTRYAAWSGVVFTTASLLGPALGGFFAGMDEISGFAGWRWMFLINLPLGLLPLLAVAAFAPRKAGREGRPVDLAGAALMGLSVTPLLVAFDLGMRSGPVPVTLGLMAVGLVSLALLVRVQLFKGDDALLPPRLFQHRAFLALNGLNITLGMALFVAAAVVPLYLQIVKGFPPTVAGLLLVPQSLMTTVAALLADRLAVASGRYRVLLIFASIGWAFADRDSPIWLLVGVVMLHGAGMGMALQILLIAMQNAVPSSMLGLANGLYGFGRQLGGAVGAVLGTLVLFRFADQSVHQALPVLKDSVLLAAASDDASQKVVAAARGLGRLDLNDTGFLENLDAALAAPVRQGFGEATSKVFLLALALFGLSIGAAALVSNRTPADEENEGMAGNSRSP</sequence>
<dbReference type="PANTHER" id="PTHR23501:SF191">
    <property type="entry name" value="VACUOLAR BASIC AMINO ACID TRANSPORTER 4"/>
    <property type="match status" value="1"/>
</dbReference>
<feature type="domain" description="Major facilitator superfamily (MFS) profile" evidence="7">
    <location>
        <begin position="19"/>
        <end position="516"/>
    </location>
</feature>
<dbReference type="PANTHER" id="PTHR23501">
    <property type="entry name" value="MAJOR FACILITATOR SUPERFAMILY"/>
    <property type="match status" value="1"/>
</dbReference>
<proteinExistence type="predicted"/>
<dbReference type="InterPro" id="IPR020846">
    <property type="entry name" value="MFS_dom"/>
</dbReference>
<dbReference type="Gene3D" id="1.20.1720.10">
    <property type="entry name" value="Multidrug resistance protein D"/>
    <property type="match status" value="1"/>
</dbReference>
<evidence type="ECO:0000256" key="5">
    <source>
        <dbReference type="ARBA" id="ARBA00023136"/>
    </source>
</evidence>
<feature type="transmembrane region" description="Helical" evidence="6">
    <location>
        <begin position="53"/>
        <end position="72"/>
    </location>
</feature>
<keyword evidence="5 6" id="KW-0472">Membrane</keyword>
<dbReference type="Pfam" id="PF07690">
    <property type="entry name" value="MFS_1"/>
    <property type="match status" value="1"/>
</dbReference>
<feature type="transmembrane region" description="Helical" evidence="6">
    <location>
        <begin position="276"/>
        <end position="302"/>
    </location>
</feature>
<comment type="subcellular location">
    <subcellularLocation>
        <location evidence="1">Endomembrane system</location>
        <topology evidence="1">Multi-pass membrane protein</topology>
    </subcellularLocation>
</comment>
<feature type="transmembrane region" description="Helical" evidence="6">
    <location>
        <begin position="84"/>
        <end position="103"/>
    </location>
</feature>
<feature type="transmembrane region" description="Helical" evidence="6">
    <location>
        <begin position="361"/>
        <end position="385"/>
    </location>
</feature>
<reference evidence="8 9" key="1">
    <citation type="journal article" date="2014" name="Int. J. Syst. Evol. Microbiol.">
        <title>Complete genome sequence of Corynebacterium casei LMG S-19264T (=DSM 44701T), isolated from a smear-ripened cheese.</title>
        <authorList>
            <consortium name="US DOE Joint Genome Institute (JGI-PGF)"/>
            <person name="Walter F."/>
            <person name="Albersmeier A."/>
            <person name="Kalinowski J."/>
            <person name="Ruckert C."/>
        </authorList>
    </citation>
    <scope>NUCLEOTIDE SEQUENCE [LARGE SCALE GENOMIC DNA]</scope>
    <source>
        <strain evidence="8 9">CGMCC 1.15896</strain>
    </source>
</reference>
<keyword evidence="2" id="KW-0813">Transport</keyword>
<dbReference type="GO" id="GO:0005886">
    <property type="term" value="C:plasma membrane"/>
    <property type="evidence" value="ECO:0007669"/>
    <property type="project" value="TreeGrafter"/>
</dbReference>
<feature type="transmembrane region" description="Helical" evidence="6">
    <location>
        <begin position="178"/>
        <end position="199"/>
    </location>
</feature>
<evidence type="ECO:0000256" key="1">
    <source>
        <dbReference type="ARBA" id="ARBA00004127"/>
    </source>
</evidence>
<feature type="transmembrane region" description="Helical" evidence="6">
    <location>
        <begin position="18"/>
        <end position="41"/>
    </location>
</feature>
<keyword evidence="3 6" id="KW-0812">Transmembrane</keyword>
<dbReference type="PROSITE" id="PS50850">
    <property type="entry name" value="MFS"/>
    <property type="match status" value="1"/>
</dbReference>
<comment type="caution">
    <text evidence="8">The sequence shown here is derived from an EMBL/GenBank/DDBJ whole genome shotgun (WGS) entry which is preliminary data.</text>
</comment>
<dbReference type="GO" id="GO:0012505">
    <property type="term" value="C:endomembrane system"/>
    <property type="evidence" value="ECO:0007669"/>
    <property type="project" value="UniProtKB-SubCell"/>
</dbReference>
<dbReference type="PRINTS" id="PR01036">
    <property type="entry name" value="TCRTETB"/>
</dbReference>
<evidence type="ECO:0000313" key="8">
    <source>
        <dbReference type="EMBL" id="GGA40283.1"/>
    </source>
</evidence>
<organism evidence="8 9">
    <name type="scientific">Pelagibacterium lentulum</name>
    <dbReference type="NCBI Taxonomy" id="2029865"/>
    <lineage>
        <taxon>Bacteria</taxon>
        <taxon>Pseudomonadati</taxon>
        <taxon>Pseudomonadota</taxon>
        <taxon>Alphaproteobacteria</taxon>
        <taxon>Hyphomicrobiales</taxon>
        <taxon>Devosiaceae</taxon>
        <taxon>Pelagibacterium</taxon>
    </lineage>
</organism>
<accession>A0A916R884</accession>
<evidence type="ECO:0000256" key="6">
    <source>
        <dbReference type="SAM" id="Phobius"/>
    </source>
</evidence>
<feature type="transmembrane region" description="Helical" evidence="6">
    <location>
        <begin position="142"/>
        <end position="166"/>
    </location>
</feature>
<evidence type="ECO:0000259" key="7">
    <source>
        <dbReference type="PROSITE" id="PS50850"/>
    </source>
</evidence>
<feature type="transmembrane region" description="Helical" evidence="6">
    <location>
        <begin position="211"/>
        <end position="231"/>
    </location>
</feature>
<feature type="transmembrane region" description="Helical" evidence="6">
    <location>
        <begin position="308"/>
        <end position="330"/>
    </location>
</feature>
<evidence type="ECO:0000256" key="2">
    <source>
        <dbReference type="ARBA" id="ARBA00022448"/>
    </source>
</evidence>
<dbReference type="GO" id="GO:0022857">
    <property type="term" value="F:transmembrane transporter activity"/>
    <property type="evidence" value="ECO:0007669"/>
    <property type="project" value="InterPro"/>
</dbReference>
<gene>
    <name evidence="8" type="ORF">GCM10011499_07250</name>
</gene>
<dbReference type="InterPro" id="IPR011701">
    <property type="entry name" value="MFS"/>
</dbReference>
<feature type="transmembrane region" description="Helical" evidence="6">
    <location>
        <begin position="109"/>
        <end position="130"/>
    </location>
</feature>
<evidence type="ECO:0000313" key="9">
    <source>
        <dbReference type="Proteomes" id="UP000596977"/>
    </source>
</evidence>
<dbReference type="Proteomes" id="UP000596977">
    <property type="component" value="Unassembled WGS sequence"/>
</dbReference>
<dbReference type="AlphaFoldDB" id="A0A916R884"/>
<dbReference type="EMBL" id="BMKB01000001">
    <property type="protein sequence ID" value="GGA40283.1"/>
    <property type="molecule type" value="Genomic_DNA"/>
</dbReference>
<feature type="transmembrane region" description="Helical" evidence="6">
    <location>
        <begin position="493"/>
        <end position="511"/>
    </location>
</feature>
<dbReference type="OrthoDB" id="9812221at2"/>
<dbReference type="SUPFAM" id="SSF103473">
    <property type="entry name" value="MFS general substrate transporter"/>
    <property type="match status" value="1"/>
</dbReference>
<evidence type="ECO:0000256" key="3">
    <source>
        <dbReference type="ARBA" id="ARBA00022692"/>
    </source>
</evidence>
<feature type="transmembrane region" description="Helical" evidence="6">
    <location>
        <begin position="237"/>
        <end position="255"/>
    </location>
</feature>
<evidence type="ECO:0000256" key="4">
    <source>
        <dbReference type="ARBA" id="ARBA00022989"/>
    </source>
</evidence>
<dbReference type="InterPro" id="IPR036259">
    <property type="entry name" value="MFS_trans_sf"/>
</dbReference>
<name>A0A916R884_9HYPH</name>
<protein>
    <submittedName>
        <fullName evidence="8">MFS transporter</fullName>
    </submittedName>
</protein>
<keyword evidence="9" id="KW-1185">Reference proteome</keyword>
<dbReference type="RefSeq" id="WP_127073257.1">
    <property type="nucleotide sequence ID" value="NZ_BMKB01000001.1"/>
</dbReference>
<keyword evidence="4 6" id="KW-1133">Transmembrane helix</keyword>